<name>A0A937HKU4_9PROT</name>
<dbReference type="SUPFAM" id="SSF48208">
    <property type="entry name" value="Six-hairpin glycosidases"/>
    <property type="match status" value="1"/>
</dbReference>
<organism evidence="2 3">
    <name type="scientific">PS1 clade bacterium</name>
    <dbReference type="NCBI Taxonomy" id="2175152"/>
    <lineage>
        <taxon>Bacteria</taxon>
        <taxon>Pseudomonadati</taxon>
        <taxon>Pseudomonadota</taxon>
        <taxon>Alphaproteobacteria</taxon>
        <taxon>PS1 clade</taxon>
    </lineage>
</organism>
<gene>
    <name evidence="2" type="ORF">ISQ19_05825</name>
</gene>
<dbReference type="InterPro" id="IPR008928">
    <property type="entry name" value="6-hairpin_glycosidase_sf"/>
</dbReference>
<dbReference type="InterPro" id="IPR012341">
    <property type="entry name" value="6hp_glycosidase-like_sf"/>
</dbReference>
<dbReference type="InterPro" id="IPR024705">
    <property type="entry name" value="Ssp411"/>
</dbReference>
<dbReference type="Proteomes" id="UP000785783">
    <property type="component" value="Unassembled WGS sequence"/>
</dbReference>
<dbReference type="PANTHER" id="PTHR42899:SF1">
    <property type="entry name" value="SPERMATOGENESIS-ASSOCIATED PROTEIN 20"/>
    <property type="match status" value="1"/>
</dbReference>
<proteinExistence type="predicted"/>
<comment type="caution">
    <text evidence="2">The sequence shown here is derived from an EMBL/GenBank/DDBJ whole genome shotgun (WGS) entry which is preliminary data.</text>
</comment>
<accession>A0A937HKU4</accession>
<sequence length="695" mass="75213">MANLPHMTNKGNAADERFSRNRLADATSPYLLQHKDNPVHWQPWEDAVFAEARRRNVPVLLSIGYAACHWCHVMAHESFEDDEVAALMNAHFVCIKLDREERPDLDEIYMSALAMMGEQGGWPLTMCLNAEGAPFWGGTYFPKTPQYGRPGFMQILTELSRVWRETPEKITTNTNALTKALKAKATADARGDMPAELPRRAAQSLAAHIDKDKGGLSGAPKFPQPFVYKFLWQQAQLMDDKEIHQAVLVSAGRICQGGIYDHLGGGFARYSVDADWLVPHFEKMLYDNALLIDLLCDLYRHTRAPLFAARISETIDWLAREMVTPEGAFAASLDADTQGEEGKFYVWDRGEIDALLGEEAAAFCAAYAISAAGNFEGKNIPNLLHQGDGALAQFDAARATLLAARNTRVAPGRDDKILADWNAMMVAALAEAARVFRRPDWLQLASQGYRAARQALTAADGTLCHAARDGRRLGVSLSADYAFMGQAAAALYQASGDAAYLADALADATALHDGFLDGARGGYLANRAGQTGVLVNNRPAQDNAQPAANAAALALFQKLTSLTGDTSWRDKAEAAFNALAGHLAQSYPSMTALLSARLGIDHALSIIIIGGDDEVTAGLVQAAIMHPVFTREVVILPPGADLPPGHPAHGKGLQEGRPAAYICPDRTCLAPLTEADAITQALDALVSQRHAYEQG</sequence>
<dbReference type="Gene3D" id="3.40.30.10">
    <property type="entry name" value="Glutaredoxin"/>
    <property type="match status" value="1"/>
</dbReference>
<dbReference type="SUPFAM" id="SSF52833">
    <property type="entry name" value="Thioredoxin-like"/>
    <property type="match status" value="1"/>
</dbReference>
<protein>
    <submittedName>
        <fullName evidence="2">Thioredoxin domain-containing protein</fullName>
    </submittedName>
</protein>
<reference evidence="2" key="1">
    <citation type="submission" date="2020-10" db="EMBL/GenBank/DDBJ databases">
        <title>Microbiome of the Black Sea water column analyzed by genome centric metagenomics.</title>
        <authorList>
            <person name="Cabello-Yeves P.J."/>
            <person name="Callieri C."/>
            <person name="Picazo A."/>
            <person name="Mehrshad M."/>
            <person name="Haro-Moreno J.M."/>
            <person name="Roda-Garcia J."/>
            <person name="Dzembekova N."/>
            <person name="Slabakova V."/>
            <person name="Slabakova N."/>
            <person name="Moncheva S."/>
            <person name="Rodriguez-Valera F."/>
        </authorList>
    </citation>
    <scope>NUCLEOTIDE SEQUENCE</scope>
    <source>
        <strain evidence="2">BS307-5m-G5</strain>
    </source>
</reference>
<dbReference type="GO" id="GO:0005975">
    <property type="term" value="P:carbohydrate metabolic process"/>
    <property type="evidence" value="ECO:0007669"/>
    <property type="project" value="InterPro"/>
</dbReference>
<feature type="domain" description="Spermatogenesis-associated protein 20-like TRX" evidence="1">
    <location>
        <begin position="21"/>
        <end position="182"/>
    </location>
</feature>
<evidence type="ECO:0000313" key="3">
    <source>
        <dbReference type="Proteomes" id="UP000785783"/>
    </source>
</evidence>
<evidence type="ECO:0000313" key="2">
    <source>
        <dbReference type="EMBL" id="MBL6762198.1"/>
    </source>
</evidence>
<dbReference type="AlphaFoldDB" id="A0A937HKU4"/>
<dbReference type="PANTHER" id="PTHR42899">
    <property type="entry name" value="SPERMATOGENESIS-ASSOCIATED PROTEIN 20"/>
    <property type="match status" value="1"/>
</dbReference>
<dbReference type="EMBL" id="JADHOK010000084">
    <property type="protein sequence ID" value="MBL6762198.1"/>
    <property type="molecule type" value="Genomic_DNA"/>
</dbReference>
<dbReference type="Gene3D" id="1.50.10.10">
    <property type="match status" value="1"/>
</dbReference>
<evidence type="ECO:0000259" key="1">
    <source>
        <dbReference type="Pfam" id="PF03190"/>
    </source>
</evidence>
<dbReference type="Pfam" id="PF03190">
    <property type="entry name" value="Thioredox_DsbH"/>
    <property type="match status" value="1"/>
</dbReference>
<dbReference type="CDD" id="cd02955">
    <property type="entry name" value="SSP411"/>
    <property type="match status" value="1"/>
</dbReference>
<dbReference type="InterPro" id="IPR036249">
    <property type="entry name" value="Thioredoxin-like_sf"/>
</dbReference>
<dbReference type="InterPro" id="IPR004879">
    <property type="entry name" value="Ssp411-like_TRX"/>
</dbReference>
<dbReference type="PIRSF" id="PIRSF006402">
    <property type="entry name" value="UCP006402_thioredoxin"/>
    <property type="match status" value="1"/>
</dbReference>